<dbReference type="PANTHER" id="PTHR45959">
    <property type="entry name" value="BHLH TRANSCRIPTION FACTOR"/>
    <property type="match status" value="1"/>
</dbReference>
<dbReference type="Pfam" id="PF00010">
    <property type="entry name" value="HLH"/>
    <property type="match status" value="1"/>
</dbReference>
<keyword evidence="4" id="KW-0539">Nucleus</keyword>
<comment type="caution">
    <text evidence="6">The sequence shown here is derived from an EMBL/GenBank/DDBJ whole genome shotgun (WGS) entry which is preliminary data.</text>
</comment>
<evidence type="ECO:0000256" key="3">
    <source>
        <dbReference type="ARBA" id="ARBA00023163"/>
    </source>
</evidence>
<dbReference type="PANTHER" id="PTHR45959:SF35">
    <property type="entry name" value="MYC-TYPE, BASIC HELIX-LOOP-HELIX (BHLH) DOMAIN-CONTAINING PROTEIN-RELATED"/>
    <property type="match status" value="1"/>
</dbReference>
<sequence length="273" mass="30327">MEGYNTSELYDKIDNFGLFSVSPESTCFIDQSFQTLTVLEDESDIKLLSFQTSSINETSPTPKPVVSCFDTFTLSFGDLKQKDKILECDYSFGYEADGAKNVSTKGRSLDNKVPDHVLAERKRREKLNKHFISLSALIPNLRKMDKASILEDATKYIKELQGRMKELEGLSSIKRKDVEESDKLGGSYEDYSSSHETNIGESSEACCKSSPEIIVRISGDSVLVRLQCHKNSSSLEKALTEMQKLGLSIISSSAMTYADTTLVLTIVAQVCGF</sequence>
<protein>
    <recommendedName>
        <fullName evidence="5">BHLH domain-containing protein</fullName>
    </recommendedName>
</protein>
<accession>A0AA38WSN5</accession>
<name>A0AA38WSN5_9ASTR</name>
<dbReference type="Gene3D" id="4.10.280.10">
    <property type="entry name" value="Helix-loop-helix DNA-binding domain"/>
    <property type="match status" value="1"/>
</dbReference>
<dbReference type="SMART" id="SM00353">
    <property type="entry name" value="HLH"/>
    <property type="match status" value="1"/>
</dbReference>
<evidence type="ECO:0000313" key="7">
    <source>
        <dbReference type="Proteomes" id="UP001172457"/>
    </source>
</evidence>
<dbReference type="InterPro" id="IPR036638">
    <property type="entry name" value="HLH_DNA-bd_sf"/>
</dbReference>
<evidence type="ECO:0000259" key="5">
    <source>
        <dbReference type="PROSITE" id="PS50888"/>
    </source>
</evidence>
<keyword evidence="2" id="KW-0805">Transcription regulation</keyword>
<keyword evidence="7" id="KW-1185">Reference proteome</keyword>
<dbReference type="PROSITE" id="PS50888">
    <property type="entry name" value="BHLH"/>
    <property type="match status" value="1"/>
</dbReference>
<dbReference type="GO" id="GO:0005634">
    <property type="term" value="C:nucleus"/>
    <property type="evidence" value="ECO:0007669"/>
    <property type="project" value="UniProtKB-SubCell"/>
</dbReference>
<organism evidence="6 7">
    <name type="scientific">Centaurea solstitialis</name>
    <name type="common">yellow star-thistle</name>
    <dbReference type="NCBI Taxonomy" id="347529"/>
    <lineage>
        <taxon>Eukaryota</taxon>
        <taxon>Viridiplantae</taxon>
        <taxon>Streptophyta</taxon>
        <taxon>Embryophyta</taxon>
        <taxon>Tracheophyta</taxon>
        <taxon>Spermatophyta</taxon>
        <taxon>Magnoliopsida</taxon>
        <taxon>eudicotyledons</taxon>
        <taxon>Gunneridae</taxon>
        <taxon>Pentapetalae</taxon>
        <taxon>asterids</taxon>
        <taxon>campanulids</taxon>
        <taxon>Asterales</taxon>
        <taxon>Asteraceae</taxon>
        <taxon>Carduoideae</taxon>
        <taxon>Cardueae</taxon>
        <taxon>Centaureinae</taxon>
        <taxon>Centaurea</taxon>
    </lineage>
</organism>
<dbReference type="SUPFAM" id="SSF47459">
    <property type="entry name" value="HLH, helix-loop-helix DNA-binding domain"/>
    <property type="match status" value="1"/>
</dbReference>
<comment type="subcellular location">
    <subcellularLocation>
        <location evidence="1">Nucleus</location>
    </subcellularLocation>
</comment>
<proteinExistence type="predicted"/>
<dbReference type="InterPro" id="IPR011598">
    <property type="entry name" value="bHLH_dom"/>
</dbReference>
<evidence type="ECO:0000256" key="1">
    <source>
        <dbReference type="ARBA" id="ARBA00004123"/>
    </source>
</evidence>
<dbReference type="EMBL" id="JARYMX010000002">
    <property type="protein sequence ID" value="KAJ9562429.1"/>
    <property type="molecule type" value="Genomic_DNA"/>
</dbReference>
<evidence type="ECO:0000256" key="2">
    <source>
        <dbReference type="ARBA" id="ARBA00023015"/>
    </source>
</evidence>
<feature type="domain" description="BHLH" evidence="5">
    <location>
        <begin position="111"/>
        <end position="160"/>
    </location>
</feature>
<dbReference type="AlphaFoldDB" id="A0AA38WSN5"/>
<evidence type="ECO:0000313" key="6">
    <source>
        <dbReference type="EMBL" id="KAJ9562429.1"/>
    </source>
</evidence>
<gene>
    <name evidence="6" type="ORF">OSB04_007589</name>
</gene>
<dbReference type="InterPro" id="IPR052610">
    <property type="entry name" value="bHLH_transcription_regulator"/>
</dbReference>
<reference evidence="6" key="1">
    <citation type="submission" date="2023-03" db="EMBL/GenBank/DDBJ databases">
        <title>Chromosome-scale reference genome and RAD-based genetic map of yellow starthistle (Centaurea solstitialis) reveal putative structural variation and QTLs associated with invader traits.</title>
        <authorList>
            <person name="Reatini B."/>
            <person name="Cang F.A."/>
            <person name="Jiang Q."/>
            <person name="Mckibben M.T.W."/>
            <person name="Barker M.S."/>
            <person name="Rieseberg L.H."/>
            <person name="Dlugosch K.M."/>
        </authorList>
    </citation>
    <scope>NUCLEOTIDE SEQUENCE</scope>
    <source>
        <strain evidence="6">CAN-66</strain>
        <tissue evidence="6">Leaf</tissue>
    </source>
</reference>
<keyword evidence="3" id="KW-0804">Transcription</keyword>
<dbReference type="GO" id="GO:0046983">
    <property type="term" value="F:protein dimerization activity"/>
    <property type="evidence" value="ECO:0007669"/>
    <property type="project" value="InterPro"/>
</dbReference>
<evidence type="ECO:0000256" key="4">
    <source>
        <dbReference type="ARBA" id="ARBA00023242"/>
    </source>
</evidence>
<dbReference type="Proteomes" id="UP001172457">
    <property type="component" value="Chromosome 2"/>
</dbReference>